<dbReference type="Pfam" id="PF06472">
    <property type="entry name" value="ABC_membrane_2"/>
    <property type="match status" value="1"/>
</dbReference>
<evidence type="ECO:0000256" key="7">
    <source>
        <dbReference type="ARBA" id="ARBA00023136"/>
    </source>
</evidence>
<dbReference type="KEGG" id="acr:Acry_1219"/>
<evidence type="ECO:0000256" key="2">
    <source>
        <dbReference type="ARBA" id="ARBA00022448"/>
    </source>
</evidence>
<proteinExistence type="predicted"/>
<dbReference type="AlphaFoldDB" id="A5FXU8"/>
<dbReference type="PROSITE" id="PS00211">
    <property type="entry name" value="ABC_TRANSPORTER_1"/>
    <property type="match status" value="1"/>
</dbReference>
<feature type="domain" description="ABC transporter" evidence="9">
    <location>
        <begin position="386"/>
        <end position="595"/>
    </location>
</feature>
<sequence length="595" mass="66643">MGAGRQVDAETEMDDDLARTGFFHRLLYVATPFFRSEQRLAAWGLLAVNVITVLVIVAMNYALTVWNGSFFDAMQRYDVAEIWRLFGIFLGLAAMVVVINTASQYFAQIFQIRWRRWMTGHMVDGWMDREAHYRMQLDDRGIDNPDQRISDDIDFFTGQTVNLPLSALQSVVTIVSFSVMLWLLSRNLRLFGLYIPGLLLWMNLIYAIGGTWLILLIGKPLFWLNNIQQRAQGNFRFELIRVRDNSEAIATAHSGDAEATRLKRTFAPVVEIFYRRVYRTVFVNTFNFSFNTLGGLLAFGLVIPSYLAKRILIGTVSQTNNAFGQTQQAFAFILNNFSSIGQGYLSITEWRAVVDRLYTLEVSLRRHHAAATAPRIAYARGDEAGLAIEGLTLTLPDGRKLLEGLDIAIGPGERVLISGPTGSGKSTLVRAIAGIWPFGEGRVTMPAGRVLFVPQRPYLPNGKLIESIAFPYGEALEPARVAAMLERVGLGHLAGRLEAEQAWDRELSLGEQQRIGFARCVLLRPEVVILDEATSSLDEDYEARMYRTLLDELPGVTLVSVGHRSTIIRYHARRLRLTGDGGWRVEALAAETPAA</sequence>
<accession>A5FXU8</accession>
<keyword evidence="7 8" id="KW-0472">Membrane</keyword>
<dbReference type="GO" id="GO:0005886">
    <property type="term" value="C:plasma membrane"/>
    <property type="evidence" value="ECO:0007669"/>
    <property type="project" value="UniProtKB-SubCell"/>
</dbReference>
<evidence type="ECO:0000313" key="12">
    <source>
        <dbReference type="Proteomes" id="UP000000245"/>
    </source>
</evidence>
<evidence type="ECO:0000256" key="6">
    <source>
        <dbReference type="ARBA" id="ARBA00022989"/>
    </source>
</evidence>
<dbReference type="InterPro" id="IPR003593">
    <property type="entry name" value="AAA+_ATPase"/>
</dbReference>
<dbReference type="PROSITE" id="PS50929">
    <property type="entry name" value="ABC_TM1F"/>
    <property type="match status" value="1"/>
</dbReference>
<dbReference type="SUPFAM" id="SSF90123">
    <property type="entry name" value="ABC transporter transmembrane region"/>
    <property type="match status" value="1"/>
</dbReference>
<dbReference type="SMART" id="SM00382">
    <property type="entry name" value="AAA"/>
    <property type="match status" value="1"/>
</dbReference>
<evidence type="ECO:0000313" key="11">
    <source>
        <dbReference type="EMBL" id="ABQ30430.1"/>
    </source>
</evidence>
<keyword evidence="2" id="KW-0813">Transport</keyword>
<feature type="transmembrane region" description="Helical" evidence="8">
    <location>
        <begin position="82"/>
        <end position="107"/>
    </location>
</feature>
<dbReference type="HOGENOM" id="CLU_007587_6_1_5"/>
<dbReference type="EMBL" id="CP000697">
    <property type="protein sequence ID" value="ABQ30430.1"/>
    <property type="molecule type" value="Genomic_DNA"/>
</dbReference>
<dbReference type="Proteomes" id="UP000000245">
    <property type="component" value="Chromosome"/>
</dbReference>
<dbReference type="PROSITE" id="PS50893">
    <property type="entry name" value="ABC_TRANSPORTER_2"/>
    <property type="match status" value="1"/>
</dbReference>
<dbReference type="PANTHER" id="PTHR11384">
    <property type="entry name" value="ATP-BINDING CASSETTE, SUB-FAMILY D MEMBER"/>
    <property type="match status" value="1"/>
</dbReference>
<organism evidence="11 12">
    <name type="scientific">Acidiphilium cryptum (strain JF-5)</name>
    <dbReference type="NCBI Taxonomy" id="349163"/>
    <lineage>
        <taxon>Bacteria</taxon>
        <taxon>Pseudomonadati</taxon>
        <taxon>Pseudomonadota</taxon>
        <taxon>Alphaproteobacteria</taxon>
        <taxon>Acetobacterales</taxon>
        <taxon>Acidocellaceae</taxon>
        <taxon>Acidiphilium</taxon>
    </lineage>
</organism>
<feature type="transmembrane region" description="Helical" evidence="8">
    <location>
        <begin position="40"/>
        <end position="62"/>
    </location>
</feature>
<feature type="transmembrane region" description="Helical" evidence="8">
    <location>
        <begin position="165"/>
        <end position="185"/>
    </location>
</feature>
<dbReference type="PANTHER" id="PTHR11384:SF59">
    <property type="entry name" value="LYSOSOMAL COBALAMIN TRANSPORTER ABCD4"/>
    <property type="match status" value="1"/>
</dbReference>
<dbReference type="InterPro" id="IPR017871">
    <property type="entry name" value="ABC_transporter-like_CS"/>
</dbReference>
<dbReference type="eggNOG" id="COG4178">
    <property type="taxonomic scope" value="Bacteria"/>
</dbReference>
<protein>
    <submittedName>
        <fullName evidence="11">ABC transporter domain protein</fullName>
    </submittedName>
</protein>
<name>A5FXU8_ACICJ</name>
<gene>
    <name evidence="11" type="ordered locus">Acry_1219</name>
</gene>
<keyword evidence="6 8" id="KW-1133">Transmembrane helix</keyword>
<evidence type="ECO:0000256" key="1">
    <source>
        <dbReference type="ARBA" id="ARBA00004651"/>
    </source>
</evidence>
<dbReference type="InterPro" id="IPR011527">
    <property type="entry name" value="ABC1_TM_dom"/>
</dbReference>
<feature type="transmembrane region" description="Helical" evidence="8">
    <location>
        <begin position="281"/>
        <end position="307"/>
    </location>
</feature>
<keyword evidence="12" id="KW-1185">Reference proteome</keyword>
<keyword evidence="5" id="KW-0067">ATP-binding</keyword>
<dbReference type="GO" id="GO:0005524">
    <property type="term" value="F:ATP binding"/>
    <property type="evidence" value="ECO:0007669"/>
    <property type="project" value="UniProtKB-KW"/>
</dbReference>
<dbReference type="Pfam" id="PF00005">
    <property type="entry name" value="ABC_tran"/>
    <property type="match status" value="1"/>
</dbReference>
<evidence type="ECO:0000259" key="10">
    <source>
        <dbReference type="PROSITE" id="PS50929"/>
    </source>
</evidence>
<dbReference type="InterPro" id="IPR050835">
    <property type="entry name" value="ABC_transporter_sub-D"/>
</dbReference>
<comment type="subcellular location">
    <subcellularLocation>
        <location evidence="1">Cell membrane</location>
        <topology evidence="1">Multi-pass membrane protein</topology>
    </subcellularLocation>
</comment>
<keyword evidence="4" id="KW-0547">Nucleotide-binding</keyword>
<keyword evidence="3 8" id="KW-0812">Transmembrane</keyword>
<feature type="transmembrane region" description="Helical" evidence="8">
    <location>
        <begin position="191"/>
        <end position="217"/>
    </location>
</feature>
<dbReference type="STRING" id="349163.Acry_1219"/>
<evidence type="ECO:0000256" key="4">
    <source>
        <dbReference type="ARBA" id="ARBA00022741"/>
    </source>
</evidence>
<evidence type="ECO:0000256" key="8">
    <source>
        <dbReference type="SAM" id="Phobius"/>
    </source>
</evidence>
<dbReference type="InterPro" id="IPR027417">
    <property type="entry name" value="P-loop_NTPase"/>
</dbReference>
<dbReference type="InterPro" id="IPR003439">
    <property type="entry name" value="ABC_transporter-like_ATP-bd"/>
</dbReference>
<dbReference type="CDD" id="cd03223">
    <property type="entry name" value="ABCD_peroxisomal_ALDP"/>
    <property type="match status" value="1"/>
</dbReference>
<dbReference type="InterPro" id="IPR036640">
    <property type="entry name" value="ABC1_TM_sf"/>
</dbReference>
<dbReference type="Gene3D" id="1.20.1560.10">
    <property type="entry name" value="ABC transporter type 1, transmembrane domain"/>
    <property type="match status" value="1"/>
</dbReference>
<evidence type="ECO:0000256" key="5">
    <source>
        <dbReference type="ARBA" id="ARBA00022840"/>
    </source>
</evidence>
<dbReference type="Gene3D" id="3.40.50.300">
    <property type="entry name" value="P-loop containing nucleotide triphosphate hydrolases"/>
    <property type="match status" value="1"/>
</dbReference>
<feature type="domain" description="ABC transmembrane type-1" evidence="10">
    <location>
        <begin position="50"/>
        <end position="342"/>
    </location>
</feature>
<evidence type="ECO:0000259" key="9">
    <source>
        <dbReference type="PROSITE" id="PS50893"/>
    </source>
</evidence>
<dbReference type="GO" id="GO:0140359">
    <property type="term" value="F:ABC-type transporter activity"/>
    <property type="evidence" value="ECO:0007669"/>
    <property type="project" value="InterPro"/>
</dbReference>
<reference evidence="11 12" key="1">
    <citation type="submission" date="2007-05" db="EMBL/GenBank/DDBJ databases">
        <title>Complete sequence of chromosome of Acidiphilium cryptum JF-5.</title>
        <authorList>
            <consortium name="US DOE Joint Genome Institute"/>
            <person name="Copeland A."/>
            <person name="Lucas S."/>
            <person name="Lapidus A."/>
            <person name="Barry K."/>
            <person name="Detter J.C."/>
            <person name="Glavina del Rio T."/>
            <person name="Hammon N."/>
            <person name="Israni S."/>
            <person name="Dalin E."/>
            <person name="Tice H."/>
            <person name="Pitluck S."/>
            <person name="Sims D."/>
            <person name="Brettin T."/>
            <person name="Bruce D."/>
            <person name="Han C."/>
            <person name="Schmutz J."/>
            <person name="Larimer F."/>
            <person name="Land M."/>
            <person name="Hauser L."/>
            <person name="Kyrpides N."/>
            <person name="Kim E."/>
            <person name="Magnuson T."/>
            <person name="Richardson P."/>
        </authorList>
    </citation>
    <scope>NUCLEOTIDE SEQUENCE [LARGE SCALE GENOMIC DNA]</scope>
    <source>
        <strain evidence="11 12">JF-5</strain>
    </source>
</reference>
<dbReference type="GO" id="GO:0016887">
    <property type="term" value="F:ATP hydrolysis activity"/>
    <property type="evidence" value="ECO:0007669"/>
    <property type="project" value="InterPro"/>
</dbReference>
<dbReference type="SUPFAM" id="SSF52540">
    <property type="entry name" value="P-loop containing nucleoside triphosphate hydrolases"/>
    <property type="match status" value="1"/>
</dbReference>
<evidence type="ECO:0000256" key="3">
    <source>
        <dbReference type="ARBA" id="ARBA00022692"/>
    </source>
</evidence>